<protein>
    <submittedName>
        <fullName evidence="1">Uncharacterized protein</fullName>
    </submittedName>
</protein>
<accession>A0A699KXF5</accession>
<evidence type="ECO:0000313" key="1">
    <source>
        <dbReference type="EMBL" id="GFB15733.1"/>
    </source>
</evidence>
<reference evidence="1" key="1">
    <citation type="journal article" date="2019" name="Sci. Rep.">
        <title>Draft genome of Tanacetum cinerariifolium, the natural source of mosquito coil.</title>
        <authorList>
            <person name="Yamashiro T."/>
            <person name="Shiraishi A."/>
            <person name="Satake H."/>
            <person name="Nakayama K."/>
        </authorList>
    </citation>
    <scope>NUCLEOTIDE SEQUENCE</scope>
</reference>
<gene>
    <name evidence="1" type="ORF">Tci_687704</name>
</gene>
<organism evidence="1">
    <name type="scientific">Tanacetum cinerariifolium</name>
    <name type="common">Dalmatian daisy</name>
    <name type="synonym">Chrysanthemum cinerariifolium</name>
    <dbReference type="NCBI Taxonomy" id="118510"/>
    <lineage>
        <taxon>Eukaryota</taxon>
        <taxon>Viridiplantae</taxon>
        <taxon>Streptophyta</taxon>
        <taxon>Embryophyta</taxon>
        <taxon>Tracheophyta</taxon>
        <taxon>Spermatophyta</taxon>
        <taxon>Magnoliopsida</taxon>
        <taxon>eudicotyledons</taxon>
        <taxon>Gunneridae</taxon>
        <taxon>Pentapetalae</taxon>
        <taxon>asterids</taxon>
        <taxon>campanulids</taxon>
        <taxon>Asterales</taxon>
        <taxon>Asteraceae</taxon>
        <taxon>Asteroideae</taxon>
        <taxon>Anthemideae</taxon>
        <taxon>Anthemidinae</taxon>
        <taxon>Tanacetum</taxon>
    </lineage>
</organism>
<name>A0A699KXF5_TANCI</name>
<comment type="caution">
    <text evidence="1">The sequence shown here is derived from an EMBL/GenBank/DDBJ whole genome shotgun (WGS) entry which is preliminary data.</text>
</comment>
<dbReference type="EMBL" id="BKCJ010564429">
    <property type="protein sequence ID" value="GFB15733.1"/>
    <property type="molecule type" value="Genomic_DNA"/>
</dbReference>
<dbReference type="AlphaFoldDB" id="A0A699KXF5"/>
<sequence length="187" mass="21389">MTGFLSHGAQTRHVCPILDLKCIGRRNYGILESLLWKLKIAVNLQPLTAFERFWEFEKMSIEEVQSIKWKVLDEKMMWIQAVKVVMTGFLSHGAQTRHVCPILDLKCIGRRNYGILESLLWKLKIAVNLQPLTAFELSIKEVQSIEWKVLDEKMKWIQAVKVVVSRREGGEDPNAAGKVSGDVQLSV</sequence>
<proteinExistence type="predicted"/>